<dbReference type="EC" id="1.7.1.17" evidence="6"/>
<comment type="subunit">
    <text evidence="6">Homodimer.</text>
</comment>
<reference evidence="9" key="1">
    <citation type="journal article" date="2019" name="Int. J. Syst. Evol. Microbiol.">
        <title>The Global Catalogue of Microorganisms (GCM) 10K type strain sequencing project: providing services to taxonomists for standard genome sequencing and annotation.</title>
        <authorList>
            <consortium name="The Broad Institute Genomics Platform"/>
            <consortium name="The Broad Institute Genome Sequencing Center for Infectious Disease"/>
            <person name="Wu L."/>
            <person name="Ma J."/>
        </authorList>
    </citation>
    <scope>NUCLEOTIDE SEQUENCE [LARGE SCALE GENOMIC DNA]</scope>
    <source>
        <strain evidence="9">DFY28</strain>
    </source>
</reference>
<keyword evidence="1 6" id="KW-0285">Flavoprotein</keyword>
<evidence type="ECO:0000259" key="7">
    <source>
        <dbReference type="Pfam" id="PF02525"/>
    </source>
</evidence>
<evidence type="ECO:0000256" key="5">
    <source>
        <dbReference type="ARBA" id="ARBA00048542"/>
    </source>
</evidence>
<comment type="caution">
    <text evidence="8">The sequence shown here is derived from an EMBL/GenBank/DDBJ whole genome shotgun (WGS) entry which is preliminary data.</text>
</comment>
<evidence type="ECO:0000256" key="6">
    <source>
        <dbReference type="HAMAP-Rule" id="MF_01216"/>
    </source>
</evidence>
<dbReference type="Proteomes" id="UP001597237">
    <property type="component" value="Unassembled WGS sequence"/>
</dbReference>
<protein>
    <recommendedName>
        <fullName evidence="6">FMN dependent NADH:quinone oxidoreductase</fullName>
        <ecNumber evidence="6">1.6.5.-</ecNumber>
    </recommendedName>
    <alternativeName>
        <fullName evidence="6">Azo-dye reductase</fullName>
    </alternativeName>
    <alternativeName>
        <fullName evidence="6">FMN-dependent NADH-azo compound oxidoreductase</fullName>
    </alternativeName>
    <alternativeName>
        <fullName evidence="6">FMN-dependent NADH-azoreductase</fullName>
        <ecNumber evidence="6">1.7.1.17</ecNumber>
    </alternativeName>
</protein>
<keyword evidence="2 6" id="KW-0288">FMN</keyword>
<keyword evidence="3 6" id="KW-0560">Oxidoreductase</keyword>
<feature type="binding site" evidence="6">
    <location>
        <begin position="15"/>
        <end position="17"/>
    </location>
    <ligand>
        <name>FMN</name>
        <dbReference type="ChEBI" id="CHEBI:58210"/>
    </ligand>
</feature>
<sequence>MKLLHVDAGITGPESVSRQISAAVVDAYLRAEPTLEVVRRDLEADPAPHLDGRGLASLPDNAILREFLEADVLVIGAPMYNFGIASQLKAWFDHVLVAGRTFKYGPAGPEGLAAGKRAILASSRGGLYAPGTPGSALDFQEPHLRAMLRHMGVEDITVIRAEGVALSPEARSQAIAEALLNARAVARDFPRRVAA</sequence>
<comment type="function">
    <text evidence="6">Quinone reductase that provides resistance to thiol-specific stress caused by electrophilic quinones.</text>
</comment>
<organism evidence="8 9">
    <name type="scientific">Phenylobacterium terrae</name>
    <dbReference type="NCBI Taxonomy" id="2665495"/>
    <lineage>
        <taxon>Bacteria</taxon>
        <taxon>Pseudomonadati</taxon>
        <taxon>Pseudomonadota</taxon>
        <taxon>Alphaproteobacteria</taxon>
        <taxon>Caulobacterales</taxon>
        <taxon>Caulobacteraceae</taxon>
        <taxon>Phenylobacterium</taxon>
    </lineage>
</organism>
<keyword evidence="9" id="KW-1185">Reference proteome</keyword>
<dbReference type="InterPro" id="IPR029039">
    <property type="entry name" value="Flavoprotein-like_sf"/>
</dbReference>
<gene>
    <name evidence="6" type="primary">azoR</name>
    <name evidence="8" type="ORF">ACFSC0_18935</name>
</gene>
<evidence type="ECO:0000256" key="3">
    <source>
        <dbReference type="ARBA" id="ARBA00023002"/>
    </source>
</evidence>
<evidence type="ECO:0000256" key="4">
    <source>
        <dbReference type="ARBA" id="ARBA00023027"/>
    </source>
</evidence>
<comment type="similarity">
    <text evidence="6">Belongs to the azoreductase type 1 family.</text>
</comment>
<keyword evidence="4 6" id="KW-0520">NAD</keyword>
<evidence type="ECO:0000256" key="1">
    <source>
        <dbReference type="ARBA" id="ARBA00022630"/>
    </source>
</evidence>
<evidence type="ECO:0000313" key="9">
    <source>
        <dbReference type="Proteomes" id="UP001597237"/>
    </source>
</evidence>
<comment type="catalytic activity">
    <reaction evidence="5">
        <text>N,N-dimethyl-1,4-phenylenediamine + anthranilate + 2 NAD(+) = 2-(4-dimethylaminophenyl)diazenylbenzoate + 2 NADH + 2 H(+)</text>
        <dbReference type="Rhea" id="RHEA:55872"/>
        <dbReference type="ChEBI" id="CHEBI:15378"/>
        <dbReference type="ChEBI" id="CHEBI:15783"/>
        <dbReference type="ChEBI" id="CHEBI:16567"/>
        <dbReference type="ChEBI" id="CHEBI:57540"/>
        <dbReference type="ChEBI" id="CHEBI:57945"/>
        <dbReference type="ChEBI" id="CHEBI:71579"/>
        <dbReference type="EC" id="1.7.1.17"/>
    </reaction>
    <physiologicalReaction direction="right-to-left" evidence="5">
        <dbReference type="Rhea" id="RHEA:55874"/>
    </physiologicalReaction>
</comment>
<comment type="cofactor">
    <cofactor evidence="6">
        <name>FMN</name>
        <dbReference type="ChEBI" id="CHEBI:58210"/>
    </cofactor>
    <text evidence="6">Binds 1 FMN per subunit.</text>
</comment>
<dbReference type="PANTHER" id="PTHR43741">
    <property type="entry name" value="FMN-DEPENDENT NADH-AZOREDUCTASE 1"/>
    <property type="match status" value="1"/>
</dbReference>
<comment type="caution">
    <text evidence="6">Lacks conserved residue(s) required for the propagation of feature annotation.</text>
</comment>
<evidence type="ECO:0000256" key="2">
    <source>
        <dbReference type="ARBA" id="ARBA00022643"/>
    </source>
</evidence>
<accession>A0ABW4N6Q4</accession>
<dbReference type="Pfam" id="PF02525">
    <property type="entry name" value="Flavodoxin_2"/>
    <property type="match status" value="1"/>
</dbReference>
<dbReference type="RefSeq" id="WP_377281544.1">
    <property type="nucleotide sequence ID" value="NZ_JBHRSI010000004.1"/>
</dbReference>
<feature type="binding site" evidence="6">
    <location>
        <begin position="123"/>
        <end position="126"/>
    </location>
    <ligand>
        <name>FMN</name>
        <dbReference type="ChEBI" id="CHEBI:58210"/>
    </ligand>
</feature>
<dbReference type="SUPFAM" id="SSF52218">
    <property type="entry name" value="Flavoproteins"/>
    <property type="match status" value="1"/>
</dbReference>
<comment type="function">
    <text evidence="6">Also exhibits azoreductase activity. Catalyzes the reductive cleavage of the azo bond in aromatic azo compounds to the corresponding amines.</text>
</comment>
<dbReference type="EC" id="1.6.5.-" evidence="6"/>
<dbReference type="InterPro" id="IPR050104">
    <property type="entry name" value="FMN-dep_NADH:Q_OxRdtase_AzoR1"/>
</dbReference>
<comment type="catalytic activity">
    <reaction evidence="6">
        <text>2 a quinone + NADH + H(+) = 2 a 1,4-benzosemiquinone + NAD(+)</text>
        <dbReference type="Rhea" id="RHEA:65952"/>
        <dbReference type="ChEBI" id="CHEBI:15378"/>
        <dbReference type="ChEBI" id="CHEBI:57540"/>
        <dbReference type="ChEBI" id="CHEBI:57945"/>
        <dbReference type="ChEBI" id="CHEBI:132124"/>
        <dbReference type="ChEBI" id="CHEBI:134225"/>
    </reaction>
</comment>
<feature type="binding site" evidence="6">
    <location>
        <begin position="79"/>
        <end position="82"/>
    </location>
    <ligand>
        <name>FMN</name>
        <dbReference type="ChEBI" id="CHEBI:58210"/>
    </ligand>
</feature>
<dbReference type="InterPro" id="IPR003680">
    <property type="entry name" value="Flavodoxin_fold"/>
</dbReference>
<dbReference type="Gene3D" id="3.40.50.360">
    <property type="match status" value="1"/>
</dbReference>
<feature type="domain" description="Flavodoxin-like fold" evidence="7">
    <location>
        <begin position="1"/>
        <end position="184"/>
    </location>
</feature>
<evidence type="ECO:0000313" key="8">
    <source>
        <dbReference type="EMBL" id="MFD1785483.1"/>
    </source>
</evidence>
<dbReference type="PANTHER" id="PTHR43741:SF4">
    <property type="entry name" value="FMN-DEPENDENT NADH:QUINONE OXIDOREDUCTASE"/>
    <property type="match status" value="1"/>
</dbReference>
<dbReference type="EMBL" id="JBHUEY010000006">
    <property type="protein sequence ID" value="MFD1785483.1"/>
    <property type="molecule type" value="Genomic_DNA"/>
</dbReference>
<name>A0ABW4N6Q4_9CAUL</name>
<dbReference type="InterPro" id="IPR023048">
    <property type="entry name" value="NADH:quinone_OxRdtase_FMN_depd"/>
</dbReference>
<dbReference type="HAMAP" id="MF_01216">
    <property type="entry name" value="Azoreductase_type1"/>
    <property type="match status" value="1"/>
</dbReference>
<proteinExistence type="inferred from homology"/>